<gene>
    <name evidence="1" type="ORF">ES332_D02G026400v1</name>
</gene>
<sequence length="74" mass="8561">MKEEVQIIITDKKKECRGPFTPSPSFPFPLPGFTRTHHRIIIGPPYHHRTWWPVRCKHGPFGLVPKGSRSPSLF</sequence>
<proteinExistence type="predicted"/>
<keyword evidence="2" id="KW-1185">Reference proteome</keyword>
<evidence type="ECO:0000313" key="1">
    <source>
        <dbReference type="EMBL" id="TYH82004.1"/>
    </source>
</evidence>
<dbReference type="Proteomes" id="UP000322667">
    <property type="component" value="Chromosome D02"/>
</dbReference>
<evidence type="ECO:0000313" key="2">
    <source>
        <dbReference type="Proteomes" id="UP000322667"/>
    </source>
</evidence>
<dbReference type="EMBL" id="CM017624">
    <property type="protein sequence ID" value="TYH82004.1"/>
    <property type="molecule type" value="Genomic_DNA"/>
</dbReference>
<protein>
    <submittedName>
        <fullName evidence="1">Uncharacterized protein</fullName>
    </submittedName>
</protein>
<reference evidence="1 2" key="1">
    <citation type="submission" date="2019-07" db="EMBL/GenBank/DDBJ databases">
        <title>WGS assembly of Gossypium tomentosum.</title>
        <authorList>
            <person name="Chen Z.J."/>
            <person name="Sreedasyam A."/>
            <person name="Ando A."/>
            <person name="Song Q."/>
            <person name="De L."/>
            <person name="Hulse-Kemp A."/>
            <person name="Ding M."/>
            <person name="Ye W."/>
            <person name="Kirkbride R."/>
            <person name="Jenkins J."/>
            <person name="Plott C."/>
            <person name="Lovell J."/>
            <person name="Lin Y.-M."/>
            <person name="Vaughn R."/>
            <person name="Liu B."/>
            <person name="Li W."/>
            <person name="Simpson S."/>
            <person name="Scheffler B."/>
            <person name="Saski C."/>
            <person name="Grover C."/>
            <person name="Hu G."/>
            <person name="Conover J."/>
            <person name="Carlson J."/>
            <person name="Shu S."/>
            <person name="Boston L."/>
            <person name="Williams M."/>
            <person name="Peterson D."/>
            <person name="Mcgee K."/>
            <person name="Jones D."/>
            <person name="Wendel J."/>
            <person name="Stelly D."/>
            <person name="Grimwood J."/>
            <person name="Schmutz J."/>
        </authorList>
    </citation>
    <scope>NUCLEOTIDE SEQUENCE [LARGE SCALE GENOMIC DNA]</scope>
    <source>
        <strain evidence="1">7179.01</strain>
    </source>
</reference>
<accession>A0A5D2LSH9</accession>
<name>A0A5D2LSH9_GOSTO</name>
<dbReference type="AlphaFoldDB" id="A0A5D2LSH9"/>
<organism evidence="1 2">
    <name type="scientific">Gossypium tomentosum</name>
    <name type="common">Hawaiian cotton</name>
    <name type="synonym">Gossypium sandvicense</name>
    <dbReference type="NCBI Taxonomy" id="34277"/>
    <lineage>
        <taxon>Eukaryota</taxon>
        <taxon>Viridiplantae</taxon>
        <taxon>Streptophyta</taxon>
        <taxon>Embryophyta</taxon>
        <taxon>Tracheophyta</taxon>
        <taxon>Spermatophyta</taxon>
        <taxon>Magnoliopsida</taxon>
        <taxon>eudicotyledons</taxon>
        <taxon>Gunneridae</taxon>
        <taxon>Pentapetalae</taxon>
        <taxon>rosids</taxon>
        <taxon>malvids</taxon>
        <taxon>Malvales</taxon>
        <taxon>Malvaceae</taxon>
        <taxon>Malvoideae</taxon>
        <taxon>Gossypium</taxon>
    </lineage>
</organism>